<dbReference type="PROSITE" id="PS51257">
    <property type="entry name" value="PROKAR_LIPOPROTEIN"/>
    <property type="match status" value="1"/>
</dbReference>
<dbReference type="Proteomes" id="UP001236663">
    <property type="component" value="Unassembled WGS sequence"/>
</dbReference>
<evidence type="ECO:0000313" key="1">
    <source>
        <dbReference type="EMBL" id="MDN3687451.1"/>
    </source>
</evidence>
<gene>
    <name evidence="1" type="ORF">QWZ15_06410</name>
</gene>
<comment type="caution">
    <text evidence="1">The sequence shown here is derived from an EMBL/GenBank/DDBJ whole genome shotgun (WGS) entry which is preliminary data.</text>
</comment>
<protein>
    <submittedName>
        <fullName evidence="1">Uncharacterized protein</fullName>
    </submittedName>
</protein>
<keyword evidence="2" id="KW-1185">Reference proteome</keyword>
<proteinExistence type="predicted"/>
<evidence type="ECO:0000313" key="2">
    <source>
        <dbReference type="Proteomes" id="UP001236663"/>
    </source>
</evidence>
<name>A0ABT8C6W9_9BACT</name>
<accession>A0ABT8C6W9</accession>
<dbReference type="RefSeq" id="WP_163385262.1">
    <property type="nucleotide sequence ID" value="NZ_JAUFQS010000006.1"/>
</dbReference>
<dbReference type="EMBL" id="JAUFQS010000006">
    <property type="protein sequence ID" value="MDN3687451.1"/>
    <property type="molecule type" value="Genomic_DNA"/>
</dbReference>
<organism evidence="1 2">
    <name type="scientific">Cyclobacterium jeungdonense</name>
    <dbReference type="NCBI Taxonomy" id="708087"/>
    <lineage>
        <taxon>Bacteria</taxon>
        <taxon>Pseudomonadati</taxon>
        <taxon>Bacteroidota</taxon>
        <taxon>Cytophagia</taxon>
        <taxon>Cytophagales</taxon>
        <taxon>Cyclobacteriaceae</taxon>
        <taxon>Cyclobacterium</taxon>
    </lineage>
</organism>
<reference evidence="2" key="1">
    <citation type="journal article" date="2019" name="Int. J. Syst. Evol. Microbiol.">
        <title>The Global Catalogue of Microorganisms (GCM) 10K type strain sequencing project: providing services to taxonomists for standard genome sequencing and annotation.</title>
        <authorList>
            <consortium name="The Broad Institute Genomics Platform"/>
            <consortium name="The Broad Institute Genome Sequencing Center for Infectious Disease"/>
            <person name="Wu L."/>
            <person name="Ma J."/>
        </authorList>
    </citation>
    <scope>NUCLEOTIDE SEQUENCE [LARGE SCALE GENOMIC DNA]</scope>
    <source>
        <strain evidence="2">CECT 7706</strain>
    </source>
</reference>
<sequence>MKNSTMFRFRPIYWGLILFIFVSCENFDDLTDPVLVRYNVPTEVLEMVFTPDIPSGIRNVDNFLDRIKQHGMVIHEGNSPPAVPGSFSNFTPGFSIGNHCIYDGSNSENEGFSYGNYEEIIRVHTDQNRSNFLGDISYTSIFNPDYPEYPMGLDSGSGRGYVSGEGDDFTIFTKVTNGRYGDVSYSAIWIISGTYAYIIGSQYELKNVTKCMIMLEKSEDPGDRVANRGTVRIFKDDAPQRIRD</sequence>